<dbReference type="SUPFAM" id="SSF81301">
    <property type="entry name" value="Nucleotidyltransferase"/>
    <property type="match status" value="1"/>
</dbReference>
<dbReference type="Proteomes" id="UP000642748">
    <property type="component" value="Unassembled WGS sequence"/>
</dbReference>
<dbReference type="InterPro" id="IPR019646">
    <property type="entry name" value="Aminoglyc_AdlTrfase"/>
</dbReference>
<accession>A0A8J3QW77</accession>
<dbReference type="AlphaFoldDB" id="A0A8J3QW77"/>
<proteinExistence type="predicted"/>
<dbReference type="InterPro" id="IPR043519">
    <property type="entry name" value="NT_sf"/>
</dbReference>
<protein>
    <recommendedName>
        <fullName evidence="4">Amino acid transporter</fullName>
    </recommendedName>
</protein>
<feature type="region of interest" description="Disordered" evidence="1">
    <location>
        <begin position="1"/>
        <end position="28"/>
    </location>
</feature>
<dbReference type="EMBL" id="BONZ01000050">
    <property type="protein sequence ID" value="GIH17182.1"/>
    <property type="molecule type" value="Genomic_DNA"/>
</dbReference>
<evidence type="ECO:0008006" key="4">
    <source>
        <dbReference type="Google" id="ProtNLM"/>
    </source>
</evidence>
<evidence type="ECO:0000256" key="1">
    <source>
        <dbReference type="SAM" id="MobiDB-lite"/>
    </source>
</evidence>
<sequence length="286" mass="31438">MTLPVELGEGSGPVGGSSPEVEDRDEHKDLLNKAATAADWLTRSSGSTRPARLCQPDAFTLPTDTRASDRFLPVSEHLPDGGIELSSADLEALPARWSSCWTPSDVAQRLSGIATPWCVAAGWALDLFRGTQTREHGDIEIAIPAADFPEVRNRFPGYVFDAVSSGRIWENATPDVLAATHQTWLRDPATGDYLLDVFREAHDGATWICRHDKTIRLPYSEIIHRTPDGIPYLAPELVLLFKAKHARPKDQADFDEIVPHLTPDARTILAGLLARAHPGHHWIANL</sequence>
<comment type="caution">
    <text evidence="2">The sequence shown here is derived from an EMBL/GenBank/DDBJ whole genome shotgun (WGS) entry which is preliminary data.</text>
</comment>
<evidence type="ECO:0000313" key="2">
    <source>
        <dbReference type="EMBL" id="GIH17182.1"/>
    </source>
</evidence>
<keyword evidence="3" id="KW-1185">Reference proteome</keyword>
<reference evidence="2" key="1">
    <citation type="submission" date="2021-01" db="EMBL/GenBank/DDBJ databases">
        <title>Whole genome shotgun sequence of Rugosimonospora africana NBRC 104875.</title>
        <authorList>
            <person name="Komaki H."/>
            <person name="Tamura T."/>
        </authorList>
    </citation>
    <scope>NUCLEOTIDE SEQUENCE</scope>
    <source>
        <strain evidence="2">NBRC 104875</strain>
    </source>
</reference>
<organism evidence="2 3">
    <name type="scientific">Rugosimonospora africana</name>
    <dbReference type="NCBI Taxonomy" id="556532"/>
    <lineage>
        <taxon>Bacteria</taxon>
        <taxon>Bacillati</taxon>
        <taxon>Actinomycetota</taxon>
        <taxon>Actinomycetes</taxon>
        <taxon>Micromonosporales</taxon>
        <taxon>Micromonosporaceae</taxon>
        <taxon>Rugosimonospora</taxon>
    </lineage>
</organism>
<name>A0A8J3QW77_9ACTN</name>
<evidence type="ECO:0000313" key="3">
    <source>
        <dbReference type="Proteomes" id="UP000642748"/>
    </source>
</evidence>
<dbReference type="Pfam" id="PF10706">
    <property type="entry name" value="Aminoglyc_resit"/>
    <property type="match status" value="1"/>
</dbReference>
<gene>
    <name evidence="2" type="ORF">Raf01_53540</name>
</gene>
<dbReference type="Gene3D" id="3.30.460.40">
    <property type="match status" value="1"/>
</dbReference>